<dbReference type="Proteomes" id="UP000011761">
    <property type="component" value="Unassembled WGS sequence"/>
</dbReference>
<name>M2N557_BAUPA</name>
<dbReference type="GeneID" id="19116944"/>
<dbReference type="PANTHER" id="PTHR24148">
    <property type="entry name" value="ANKYRIN REPEAT DOMAIN-CONTAINING PROTEIN 39 HOMOLOG-RELATED"/>
    <property type="match status" value="1"/>
</dbReference>
<dbReference type="InterPro" id="IPR052895">
    <property type="entry name" value="HetReg/Transcr_Mod"/>
</dbReference>
<evidence type="ECO:0000313" key="2">
    <source>
        <dbReference type="Proteomes" id="UP000011761"/>
    </source>
</evidence>
<reference evidence="1 2" key="1">
    <citation type="journal article" date="2012" name="PLoS Pathog.">
        <title>Diverse lifestyles and strategies of plant pathogenesis encoded in the genomes of eighteen Dothideomycetes fungi.</title>
        <authorList>
            <person name="Ohm R.A."/>
            <person name="Feau N."/>
            <person name="Henrissat B."/>
            <person name="Schoch C.L."/>
            <person name="Horwitz B.A."/>
            <person name="Barry K.W."/>
            <person name="Condon B.J."/>
            <person name="Copeland A.C."/>
            <person name="Dhillon B."/>
            <person name="Glaser F."/>
            <person name="Hesse C.N."/>
            <person name="Kosti I."/>
            <person name="LaButti K."/>
            <person name="Lindquist E.A."/>
            <person name="Lucas S."/>
            <person name="Salamov A.A."/>
            <person name="Bradshaw R.E."/>
            <person name="Ciuffetti L."/>
            <person name="Hamelin R.C."/>
            <person name="Kema G.H.J."/>
            <person name="Lawrence C."/>
            <person name="Scott J.A."/>
            <person name="Spatafora J.W."/>
            <person name="Turgeon B.G."/>
            <person name="de Wit P.J.G.M."/>
            <person name="Zhong S."/>
            <person name="Goodwin S.B."/>
            <person name="Grigoriev I.V."/>
        </authorList>
    </citation>
    <scope>NUCLEOTIDE SEQUENCE [LARGE SCALE GENOMIC DNA]</scope>
    <source>
        <strain evidence="1 2">UAMH 10762</strain>
    </source>
</reference>
<proteinExistence type="predicted"/>
<dbReference type="OrthoDB" id="4850726at2759"/>
<dbReference type="OMA" id="TENGYMG"/>
<dbReference type="KEGG" id="bcom:BAUCODRAFT_75181"/>
<accession>M2N557</accession>
<dbReference type="PANTHER" id="PTHR24148:SF64">
    <property type="entry name" value="HETEROKARYON INCOMPATIBILITY DOMAIN-CONTAINING PROTEIN"/>
    <property type="match status" value="1"/>
</dbReference>
<dbReference type="Pfam" id="PF26639">
    <property type="entry name" value="Het-6_barrel"/>
    <property type="match status" value="1"/>
</dbReference>
<organism evidence="1 2">
    <name type="scientific">Baudoinia panamericana (strain UAMH 10762)</name>
    <name type="common">Angels' share fungus</name>
    <name type="synonym">Baudoinia compniacensis (strain UAMH 10762)</name>
    <dbReference type="NCBI Taxonomy" id="717646"/>
    <lineage>
        <taxon>Eukaryota</taxon>
        <taxon>Fungi</taxon>
        <taxon>Dikarya</taxon>
        <taxon>Ascomycota</taxon>
        <taxon>Pezizomycotina</taxon>
        <taxon>Dothideomycetes</taxon>
        <taxon>Dothideomycetidae</taxon>
        <taxon>Mycosphaerellales</taxon>
        <taxon>Teratosphaeriaceae</taxon>
        <taxon>Baudoinia</taxon>
    </lineage>
</organism>
<protein>
    <recommendedName>
        <fullName evidence="3">Heterokaryon incompatibility domain-containing protein</fullName>
    </recommendedName>
</protein>
<keyword evidence="2" id="KW-1185">Reference proteome</keyword>
<evidence type="ECO:0008006" key="3">
    <source>
        <dbReference type="Google" id="ProtNLM"/>
    </source>
</evidence>
<dbReference type="AlphaFoldDB" id="M2N557"/>
<dbReference type="RefSeq" id="XP_007678813.1">
    <property type="nucleotide sequence ID" value="XM_007680623.1"/>
</dbReference>
<dbReference type="eggNOG" id="ENOG502SJHU">
    <property type="taxonomic scope" value="Eukaryota"/>
</dbReference>
<dbReference type="HOGENOM" id="CLU_665628_0_0_1"/>
<sequence>MVGVGGRIEVPLEQLEFAAYLLTSMFHSDPNLAGQIMQADETLEDVDVRKLAFVRKLSDFRHVISGGANQTLMLLRASIRETAPGYLETLILARDFQCSDARDKVHALFNLAKDKTGLRFKSDYSKDMKATYMDFVSAWIEQHGTLDILGAVEAQPASRDLYRTAPSWCPDWSVPASSSCLVRRERIPTRFMSAVDDLDGALYSADGGMKRTDSTVDIPLFELKDDILHVTGIILDRISFFLEAPGEVPAGMAFPPCDPPSYYRAMMWTKAFYLHYKSKTPETGTKNPYPDAFRAALAMFHGDLPSSWPPRDENPANCDPHEPSEPYVCIPNSNHSGQPTPNQSRHVLSYGGSYDRTAAWDVVRTVLRGRRPFVTENGYMGLAPEYLIDAETPTRTEPWLLAILAGCSVPLVLRENEDGTYAAVGTAFVQGWMEGEVLVKEMGVDTPAEFWEALAGAEKLKIV</sequence>
<dbReference type="EMBL" id="KB445559">
    <property type="protein sequence ID" value="EMC93900.1"/>
    <property type="molecule type" value="Genomic_DNA"/>
</dbReference>
<evidence type="ECO:0000313" key="1">
    <source>
        <dbReference type="EMBL" id="EMC93900.1"/>
    </source>
</evidence>
<gene>
    <name evidence="1" type="ORF">BAUCODRAFT_75181</name>
</gene>